<keyword evidence="2" id="KW-0472">Membrane</keyword>
<feature type="compositionally biased region" description="Basic and acidic residues" evidence="1">
    <location>
        <begin position="60"/>
        <end position="70"/>
    </location>
</feature>
<gene>
    <name evidence="3" type="ORF">IMSAGC017_01139</name>
</gene>
<accession>A0A829ZAS0</accession>
<evidence type="ECO:0000313" key="4">
    <source>
        <dbReference type="Proteomes" id="UP000490821"/>
    </source>
</evidence>
<dbReference type="AlphaFoldDB" id="A0A829ZAS0"/>
<proteinExistence type="predicted"/>
<dbReference type="EMBL" id="BLMI01000135">
    <property type="protein sequence ID" value="GFI41099.1"/>
    <property type="molecule type" value="Genomic_DNA"/>
</dbReference>
<organism evidence="3 4">
    <name type="scientific">Thomasclavelia cocleata</name>
    <dbReference type="NCBI Taxonomy" id="69824"/>
    <lineage>
        <taxon>Bacteria</taxon>
        <taxon>Bacillati</taxon>
        <taxon>Bacillota</taxon>
        <taxon>Erysipelotrichia</taxon>
        <taxon>Erysipelotrichales</taxon>
        <taxon>Coprobacillaceae</taxon>
        <taxon>Thomasclavelia</taxon>
    </lineage>
</organism>
<sequence>MLKNKKIIVGVIIIIIGLGIILFMNFNGDTSNTIKKEFERKEDKKLDQDDSNGSISDIELNPRQEIHEPFDNQIIPKDGDTEIEYGE</sequence>
<comment type="caution">
    <text evidence="3">The sequence shown here is derived from an EMBL/GenBank/DDBJ whole genome shotgun (WGS) entry which is preliminary data.</text>
</comment>
<evidence type="ECO:0000256" key="2">
    <source>
        <dbReference type="SAM" id="Phobius"/>
    </source>
</evidence>
<keyword evidence="2" id="KW-1133">Transmembrane helix</keyword>
<protein>
    <submittedName>
        <fullName evidence="3">Uncharacterized protein</fullName>
    </submittedName>
</protein>
<reference evidence="3 4" key="1">
    <citation type="journal article" date="2020" name="Microbiome">
        <title>Single-cell genomics of uncultured bacteria reveals dietary fiber responders in the mouse gut microbiota.</title>
        <authorList>
            <person name="Chijiiwa R."/>
            <person name="Hosokawa M."/>
            <person name="Kogawa M."/>
            <person name="Nishikawa Y."/>
            <person name="Ide K."/>
            <person name="Sakanashi C."/>
            <person name="Takahashi K."/>
            <person name="Takeyama H."/>
        </authorList>
    </citation>
    <scope>NUCLEOTIDE SEQUENCE [LARGE SCALE GENOMIC DNA]</scope>
    <source>
        <strain evidence="3">IMSAGC_017</strain>
    </source>
</reference>
<name>A0A829ZAS0_9FIRM</name>
<keyword evidence="2" id="KW-0812">Transmembrane</keyword>
<evidence type="ECO:0000256" key="1">
    <source>
        <dbReference type="SAM" id="MobiDB-lite"/>
    </source>
</evidence>
<feature type="region of interest" description="Disordered" evidence="1">
    <location>
        <begin position="40"/>
        <end position="87"/>
    </location>
</feature>
<evidence type="ECO:0000313" key="3">
    <source>
        <dbReference type="EMBL" id="GFI41099.1"/>
    </source>
</evidence>
<dbReference type="Proteomes" id="UP000490821">
    <property type="component" value="Unassembled WGS sequence"/>
</dbReference>
<dbReference type="RefSeq" id="WP_172472462.1">
    <property type="nucleotide sequence ID" value="NZ_BLMI01000135.1"/>
</dbReference>
<feature type="transmembrane region" description="Helical" evidence="2">
    <location>
        <begin position="7"/>
        <end position="26"/>
    </location>
</feature>